<dbReference type="EMBL" id="CADEPM010000006">
    <property type="protein sequence ID" value="CAB3407551.1"/>
    <property type="molecule type" value="Genomic_DNA"/>
</dbReference>
<keyword evidence="1 5" id="KW-0328">Glycosyltransferase</keyword>
<dbReference type="InterPro" id="IPR012317">
    <property type="entry name" value="Poly(ADP-ribose)pol_cat_dom"/>
</dbReference>
<name>A0A8S1F4U6_9PELO</name>
<organism evidence="7 8">
    <name type="scientific">Caenorhabditis bovis</name>
    <dbReference type="NCBI Taxonomy" id="2654633"/>
    <lineage>
        <taxon>Eukaryota</taxon>
        <taxon>Metazoa</taxon>
        <taxon>Ecdysozoa</taxon>
        <taxon>Nematoda</taxon>
        <taxon>Chromadorea</taxon>
        <taxon>Rhabditida</taxon>
        <taxon>Rhabditina</taxon>
        <taxon>Rhabditomorpha</taxon>
        <taxon>Rhabditoidea</taxon>
        <taxon>Rhabditidae</taxon>
        <taxon>Peloderinae</taxon>
        <taxon>Caenorhabditis</taxon>
    </lineage>
</organism>
<keyword evidence="8" id="KW-1185">Reference proteome</keyword>
<feature type="domain" description="PARP catalytic" evidence="6">
    <location>
        <begin position="165"/>
        <end position="375"/>
    </location>
</feature>
<dbReference type="SUPFAM" id="SSF56399">
    <property type="entry name" value="ADP-ribosylation"/>
    <property type="match status" value="1"/>
</dbReference>
<accession>A0A8S1F4U6</accession>
<proteinExistence type="predicted"/>
<gene>
    <name evidence="7" type="ORF">CBOVIS_LOCUS9466</name>
</gene>
<protein>
    <recommendedName>
        <fullName evidence="5">Poly [ADP-ribose] polymerase</fullName>
        <shortName evidence="5">PARP</shortName>
        <ecNumber evidence="5">2.4.2.-</ecNumber>
    </recommendedName>
</protein>
<dbReference type="Gene3D" id="3.90.228.10">
    <property type="match status" value="1"/>
</dbReference>
<dbReference type="PROSITE" id="PS51059">
    <property type="entry name" value="PARP_CATALYTIC"/>
    <property type="match status" value="1"/>
</dbReference>
<sequence length="375" mass="42649">MVVIGRHRAYKLESIANSHPLFKIFQENFGVHPNNEHRFCVYQLNRRDKLPTPSFSRETFWIWLAPPTLEARKTLINGLDANKTYKTSPIPHQIFDECAARPRQPTDGVPLATGGSATPNNFMNAFYDEYEIRGGNLKISYVVRFIDAPTTRKLPLAPTTKFSGPPRSWIKAIGNGYRLAAVRPEIENEISRCLATKGPFHNFSLKMVSARKMIYDNDGMALERVANIDERILLWHGTPNSRVESILNEGLQIQNRRERLQFGNGVYFANLAAKAARFSSRGSPTQSLVLLLCEVDVRQAVSLTKTDYEAHEKCKKVAKVSGIYSPIQTTIIENVHCYRDGIIVKNQGCLNYDEFVVFDPNLIRIRYVVEFQIVK</sequence>
<evidence type="ECO:0000259" key="6">
    <source>
        <dbReference type="PROSITE" id="PS51059"/>
    </source>
</evidence>
<dbReference type="GO" id="GO:0005730">
    <property type="term" value="C:nucleolus"/>
    <property type="evidence" value="ECO:0007669"/>
    <property type="project" value="TreeGrafter"/>
</dbReference>
<dbReference type="PANTHER" id="PTHR10459">
    <property type="entry name" value="DNA LIGASE"/>
    <property type="match status" value="1"/>
</dbReference>
<comment type="caution">
    <text evidence="7">The sequence shown here is derived from an EMBL/GenBank/DDBJ whole genome shotgun (WGS) entry which is preliminary data.</text>
</comment>
<dbReference type="GO" id="GO:0070212">
    <property type="term" value="P:protein poly-ADP-ribosylation"/>
    <property type="evidence" value="ECO:0007669"/>
    <property type="project" value="TreeGrafter"/>
</dbReference>
<evidence type="ECO:0000256" key="3">
    <source>
        <dbReference type="ARBA" id="ARBA00023027"/>
    </source>
</evidence>
<keyword evidence="2 5" id="KW-0808">Transferase</keyword>
<keyword evidence="3 5" id="KW-0520">NAD</keyword>
<dbReference type="Pfam" id="PF00644">
    <property type="entry name" value="PARP"/>
    <property type="match status" value="1"/>
</dbReference>
<dbReference type="OrthoDB" id="5802326at2759"/>
<evidence type="ECO:0000313" key="8">
    <source>
        <dbReference type="Proteomes" id="UP000494206"/>
    </source>
</evidence>
<evidence type="ECO:0000313" key="7">
    <source>
        <dbReference type="EMBL" id="CAB3407551.1"/>
    </source>
</evidence>
<comment type="catalytic activity">
    <reaction evidence="4">
        <text>NAD(+) + (ADP-D-ribosyl)n-acceptor = nicotinamide + (ADP-D-ribosyl)n+1-acceptor + H(+).</text>
        <dbReference type="EC" id="2.4.2.30"/>
    </reaction>
</comment>
<dbReference type="EC" id="2.4.2.-" evidence="5"/>
<dbReference type="GO" id="GO:1990404">
    <property type="term" value="F:NAD+-protein mono-ADP-ribosyltransferase activity"/>
    <property type="evidence" value="ECO:0007669"/>
    <property type="project" value="TreeGrafter"/>
</dbReference>
<dbReference type="Proteomes" id="UP000494206">
    <property type="component" value="Unassembled WGS sequence"/>
</dbReference>
<evidence type="ECO:0000256" key="1">
    <source>
        <dbReference type="ARBA" id="ARBA00022676"/>
    </source>
</evidence>
<evidence type="ECO:0000256" key="5">
    <source>
        <dbReference type="RuleBase" id="RU362114"/>
    </source>
</evidence>
<reference evidence="7 8" key="1">
    <citation type="submission" date="2020-04" db="EMBL/GenBank/DDBJ databases">
        <authorList>
            <person name="Laetsch R D."/>
            <person name="Stevens L."/>
            <person name="Kumar S."/>
            <person name="Blaxter L. M."/>
        </authorList>
    </citation>
    <scope>NUCLEOTIDE SEQUENCE [LARGE SCALE GENOMIC DNA]</scope>
</reference>
<dbReference type="InterPro" id="IPR050800">
    <property type="entry name" value="ARTD/PARP"/>
</dbReference>
<dbReference type="GO" id="GO:0003950">
    <property type="term" value="F:NAD+ poly-ADP-ribosyltransferase activity"/>
    <property type="evidence" value="ECO:0007669"/>
    <property type="project" value="UniProtKB-UniRule"/>
</dbReference>
<evidence type="ECO:0000256" key="2">
    <source>
        <dbReference type="ARBA" id="ARBA00022679"/>
    </source>
</evidence>
<dbReference type="PANTHER" id="PTHR10459:SF60">
    <property type="entry name" value="POLY [ADP-RIBOSE] POLYMERASE 2"/>
    <property type="match status" value="1"/>
</dbReference>
<dbReference type="GO" id="GO:0006302">
    <property type="term" value="P:double-strand break repair"/>
    <property type="evidence" value="ECO:0007669"/>
    <property type="project" value="TreeGrafter"/>
</dbReference>
<dbReference type="AlphaFoldDB" id="A0A8S1F4U6"/>
<evidence type="ECO:0000256" key="4">
    <source>
        <dbReference type="ARBA" id="ARBA00033987"/>
    </source>
</evidence>